<dbReference type="InterPro" id="IPR016729">
    <property type="entry name" value="FADD"/>
</dbReference>
<dbReference type="Gene3D" id="1.10.533.10">
    <property type="entry name" value="Death Domain, Fas"/>
    <property type="match status" value="2"/>
</dbReference>
<organism evidence="2 3">
    <name type="scientific">Paralvinella palmiformis</name>
    <dbReference type="NCBI Taxonomy" id="53620"/>
    <lineage>
        <taxon>Eukaryota</taxon>
        <taxon>Metazoa</taxon>
        <taxon>Spiralia</taxon>
        <taxon>Lophotrochozoa</taxon>
        <taxon>Annelida</taxon>
        <taxon>Polychaeta</taxon>
        <taxon>Sedentaria</taxon>
        <taxon>Canalipalpata</taxon>
        <taxon>Terebellida</taxon>
        <taxon>Terebelliformia</taxon>
        <taxon>Alvinellidae</taxon>
        <taxon>Paralvinella</taxon>
    </lineage>
</organism>
<feature type="domain" description="Death" evidence="1">
    <location>
        <begin position="125"/>
        <end position="207"/>
    </location>
</feature>
<sequence length="366" mass="42630">MDNPDRDDVLMNTRQIPTDRRWFEIFDIISENLSSSWQNLALFLGVSRDTITRIENEYTKVKDKCWHTLMEWKAKTHPLRMQHQLVYTLNQIDHKRLADIVVMTTDNPDDVNKLLAPYLQREAQMREGFYVIADSIHRQWRRLAKTFGLSPVDVADIERSKAGRTREKCLNMLYKWRVIAGLKDYKMATLIQVLSSCGFSTLAGKLQLCDGTSDTLLRQRKKQKNEVIIFISVDVLEHQPLGRDTNPFITTKILKEYALNKIFIRFQDSLELQEKDKVHDLVRYFHRGLGAILKEVSRKRRTIVVKGQSRDQVDEIARRLRYGEISEKVTDLLVADDILEELGLTELKLKAEVYEYGAVTGRSEGQ</sequence>
<dbReference type="CDD" id="cd01670">
    <property type="entry name" value="Death"/>
    <property type="match status" value="2"/>
</dbReference>
<comment type="caution">
    <text evidence="2">The sequence shown here is derived from an EMBL/GenBank/DDBJ whole genome shotgun (WGS) entry which is preliminary data.</text>
</comment>
<gene>
    <name evidence="2" type="ORF">LSH36_330g11013</name>
</gene>
<dbReference type="SUPFAM" id="SSF47986">
    <property type="entry name" value="DEATH domain"/>
    <property type="match status" value="2"/>
</dbReference>
<dbReference type="AlphaFoldDB" id="A0AAD9JGN0"/>
<dbReference type="Proteomes" id="UP001208570">
    <property type="component" value="Unassembled WGS sequence"/>
</dbReference>
<evidence type="ECO:0000259" key="1">
    <source>
        <dbReference type="PROSITE" id="PS50017"/>
    </source>
</evidence>
<keyword evidence="3" id="KW-1185">Reference proteome</keyword>
<dbReference type="PROSITE" id="PS50017">
    <property type="entry name" value="DEATH_DOMAIN"/>
    <property type="match status" value="2"/>
</dbReference>
<feature type="domain" description="Death" evidence="1">
    <location>
        <begin position="22"/>
        <end position="105"/>
    </location>
</feature>
<name>A0AAD9JGN0_9ANNE</name>
<dbReference type="EMBL" id="JAODUP010000330">
    <property type="protein sequence ID" value="KAK2152402.1"/>
    <property type="molecule type" value="Genomic_DNA"/>
</dbReference>
<proteinExistence type="predicted"/>
<dbReference type="InterPro" id="IPR011029">
    <property type="entry name" value="DEATH-like_dom_sf"/>
</dbReference>
<dbReference type="GO" id="GO:0007165">
    <property type="term" value="P:signal transduction"/>
    <property type="evidence" value="ECO:0007669"/>
    <property type="project" value="InterPro"/>
</dbReference>
<reference evidence="2" key="1">
    <citation type="journal article" date="2023" name="Mol. Biol. Evol.">
        <title>Third-Generation Sequencing Reveals the Adaptive Role of the Epigenome in Three Deep-Sea Polychaetes.</title>
        <authorList>
            <person name="Perez M."/>
            <person name="Aroh O."/>
            <person name="Sun Y."/>
            <person name="Lan Y."/>
            <person name="Juniper S.K."/>
            <person name="Young C.R."/>
            <person name="Angers B."/>
            <person name="Qian P.Y."/>
        </authorList>
    </citation>
    <scope>NUCLEOTIDE SEQUENCE</scope>
    <source>
        <strain evidence="2">P08H-3</strain>
    </source>
</reference>
<dbReference type="Pfam" id="PF00531">
    <property type="entry name" value="Death"/>
    <property type="match status" value="2"/>
</dbReference>
<accession>A0AAD9JGN0</accession>
<evidence type="ECO:0000313" key="3">
    <source>
        <dbReference type="Proteomes" id="UP001208570"/>
    </source>
</evidence>
<protein>
    <recommendedName>
        <fullName evidence="1">Death domain-containing protein</fullName>
    </recommendedName>
</protein>
<dbReference type="PANTHER" id="PTHR15077">
    <property type="entry name" value="FAS-ASSOCIATING DEATH DOMAIN-CONTAINING PROTEIN FADD"/>
    <property type="match status" value="1"/>
</dbReference>
<evidence type="ECO:0000313" key="2">
    <source>
        <dbReference type="EMBL" id="KAK2152402.1"/>
    </source>
</evidence>
<dbReference type="InterPro" id="IPR000488">
    <property type="entry name" value="Death_dom"/>
</dbReference>